<keyword evidence="7 9" id="KW-1133">Transmembrane helix</keyword>
<dbReference type="Pfam" id="PF00324">
    <property type="entry name" value="AA_permease"/>
    <property type="match status" value="1"/>
</dbReference>
<dbReference type="AlphaFoldDB" id="A0A1Z4EPF4"/>
<sequence length="486" mass="52456">MPSEVAAASVVEGNAPHLRRGLANRHIQLIAIGGAVGTGLFMGSGRTISLAGPAVLLVYGVVGFFVFFVLRAMGELLLSNLNYKSFVDFTSDLLGSGAGFFMGWSYWFAWIVTGIAEVVAITGYSQYWWPELPAWLPPLLTVTLILLLNLFNVRSFGEIEFWFALIKVAAILCLIAVGAILVSTGFVSSDGTRAALANLWNDGGFFATGAMGMVGGFQIAFFAFVGVELLGTAVAETADPRRTLPRAINAVPVRIVIFYIGALLAILCVIPWRHIAPGQSPFVMMFSLAGLAAAASIINFVVITSASSAANSGFFSTGRILYGLAHAGSAPSGFRWLNRGGVPVPALLLSAALMLISIPLLYAGGSVIKAFTLITTVSSLLFMFVWAMIVVSYLSYRRRRAQRHAESIYKMPGGVPMCWAILGFFVFVIWSLTTKPGTATALAWFPLWFVVLAIGWLAVRRRPDRAGQYADSRQRWTSQPTSQEHQ</sequence>
<feature type="transmembrane region" description="Helical" evidence="9">
    <location>
        <begin position="415"/>
        <end position="433"/>
    </location>
</feature>
<name>A0A1Z4EPF4_9MYCO</name>
<feature type="transmembrane region" description="Helical" evidence="9">
    <location>
        <begin position="50"/>
        <end position="72"/>
    </location>
</feature>
<keyword evidence="5 9" id="KW-0812">Transmembrane</keyword>
<feature type="transmembrane region" description="Helical" evidence="9">
    <location>
        <begin position="251"/>
        <end position="272"/>
    </location>
</feature>
<dbReference type="PIRSF" id="PIRSF006060">
    <property type="entry name" value="AA_transporter"/>
    <property type="match status" value="1"/>
</dbReference>
<feature type="transmembrane region" description="Helical" evidence="9">
    <location>
        <begin position="163"/>
        <end position="186"/>
    </location>
</feature>
<evidence type="ECO:0000313" key="12">
    <source>
        <dbReference type="Proteomes" id="UP000217736"/>
    </source>
</evidence>
<evidence type="ECO:0000256" key="8">
    <source>
        <dbReference type="ARBA" id="ARBA00023136"/>
    </source>
</evidence>
<keyword evidence="6" id="KW-0029">Amino-acid transport</keyword>
<keyword evidence="3" id="KW-0813">Transport</keyword>
<dbReference type="Gene3D" id="1.20.1740.10">
    <property type="entry name" value="Amino acid/polyamine transporter I"/>
    <property type="match status" value="1"/>
</dbReference>
<feature type="transmembrane region" description="Helical" evidence="9">
    <location>
        <begin position="439"/>
        <end position="459"/>
    </location>
</feature>
<dbReference type="EMBL" id="AP018164">
    <property type="protein sequence ID" value="BAX94849.1"/>
    <property type="molecule type" value="Genomic_DNA"/>
</dbReference>
<dbReference type="GO" id="GO:0055085">
    <property type="term" value="P:transmembrane transport"/>
    <property type="evidence" value="ECO:0007669"/>
    <property type="project" value="InterPro"/>
</dbReference>
<feature type="transmembrane region" description="Helical" evidence="9">
    <location>
        <begin position="27"/>
        <end position="44"/>
    </location>
</feature>
<dbReference type="RefSeq" id="WP_096443470.1">
    <property type="nucleotide sequence ID" value="NZ_AP018164.1"/>
</dbReference>
<gene>
    <name evidence="11" type="primary">cycA</name>
    <name evidence="11" type="ORF">MSG_04739</name>
</gene>
<comment type="subcellular location">
    <subcellularLocation>
        <location evidence="1">Cell membrane</location>
        <topology evidence="1">Multi-pass membrane protein</topology>
    </subcellularLocation>
</comment>
<organism evidence="11 12">
    <name type="scientific">Mycobacterium shigaense</name>
    <dbReference type="NCBI Taxonomy" id="722731"/>
    <lineage>
        <taxon>Bacteria</taxon>
        <taxon>Bacillati</taxon>
        <taxon>Actinomycetota</taxon>
        <taxon>Actinomycetes</taxon>
        <taxon>Mycobacteriales</taxon>
        <taxon>Mycobacteriaceae</taxon>
        <taxon>Mycobacterium</taxon>
        <taxon>Mycobacterium simiae complex</taxon>
    </lineage>
</organism>
<evidence type="ECO:0000256" key="1">
    <source>
        <dbReference type="ARBA" id="ARBA00004651"/>
    </source>
</evidence>
<feature type="transmembrane region" description="Helical" evidence="9">
    <location>
        <begin position="370"/>
        <end position="394"/>
    </location>
</feature>
<evidence type="ECO:0000256" key="4">
    <source>
        <dbReference type="ARBA" id="ARBA00022475"/>
    </source>
</evidence>
<accession>A0A1Z4EPF4</accession>
<dbReference type="KEGG" id="mshg:MSG_04739"/>
<evidence type="ECO:0000256" key="3">
    <source>
        <dbReference type="ARBA" id="ARBA00022448"/>
    </source>
</evidence>
<keyword evidence="4" id="KW-1003">Cell membrane</keyword>
<evidence type="ECO:0000256" key="5">
    <source>
        <dbReference type="ARBA" id="ARBA00022692"/>
    </source>
</evidence>
<feature type="transmembrane region" description="Helical" evidence="9">
    <location>
        <begin position="132"/>
        <end position="151"/>
    </location>
</feature>
<evidence type="ECO:0000313" key="11">
    <source>
        <dbReference type="EMBL" id="BAX94849.1"/>
    </source>
</evidence>
<feature type="transmembrane region" description="Helical" evidence="9">
    <location>
        <begin position="206"/>
        <end position="230"/>
    </location>
</feature>
<feature type="transmembrane region" description="Helical" evidence="9">
    <location>
        <begin position="344"/>
        <end position="364"/>
    </location>
</feature>
<dbReference type="InterPro" id="IPR004840">
    <property type="entry name" value="Amino_acid_permease_CS"/>
</dbReference>
<proteinExistence type="inferred from homology"/>
<evidence type="ECO:0000256" key="9">
    <source>
        <dbReference type="SAM" id="Phobius"/>
    </source>
</evidence>
<dbReference type="OrthoDB" id="5297508at2"/>
<evidence type="ECO:0000259" key="10">
    <source>
        <dbReference type="Pfam" id="PF00324"/>
    </source>
</evidence>
<dbReference type="GO" id="GO:0005886">
    <property type="term" value="C:plasma membrane"/>
    <property type="evidence" value="ECO:0007669"/>
    <property type="project" value="UniProtKB-SubCell"/>
</dbReference>
<keyword evidence="12" id="KW-1185">Reference proteome</keyword>
<dbReference type="PANTHER" id="PTHR43495">
    <property type="entry name" value="GABA PERMEASE"/>
    <property type="match status" value="1"/>
</dbReference>
<dbReference type="PROSITE" id="PS00218">
    <property type="entry name" value="AMINO_ACID_PERMEASE_1"/>
    <property type="match status" value="1"/>
</dbReference>
<dbReference type="Proteomes" id="UP000217736">
    <property type="component" value="Chromosome"/>
</dbReference>
<evidence type="ECO:0000256" key="6">
    <source>
        <dbReference type="ARBA" id="ARBA00022970"/>
    </source>
</evidence>
<comment type="similarity">
    <text evidence="2">Belongs to the amino acid-polyamine-organocation (APC) superfamily. Amino acid transporter (AAT) (TC 2.A.3.1) family.</text>
</comment>
<reference evidence="12" key="1">
    <citation type="submission" date="2017-06" db="EMBL/GenBank/DDBJ databases">
        <title>Complete Genome Sequence of Mycobacterium shigaense.</title>
        <authorList>
            <person name="Fukano H."/>
            <person name="Yoshida M."/>
            <person name="Kazumi Y."/>
            <person name="Ogura Y."/>
            <person name="Mitarai S."/>
            <person name="Hayashi T."/>
            <person name="Hoshino Y."/>
        </authorList>
    </citation>
    <scope>NUCLEOTIDE SEQUENCE [LARGE SCALE GENOMIC DNA]</scope>
    <source>
        <strain evidence="12">UN-152</strain>
    </source>
</reference>
<dbReference type="GO" id="GO:0006865">
    <property type="term" value="P:amino acid transport"/>
    <property type="evidence" value="ECO:0007669"/>
    <property type="project" value="UniProtKB-KW"/>
</dbReference>
<dbReference type="InterPro" id="IPR004841">
    <property type="entry name" value="AA-permease/SLC12A_dom"/>
</dbReference>
<dbReference type="FunFam" id="1.20.1740.10:FF:000001">
    <property type="entry name" value="Amino acid permease"/>
    <property type="match status" value="1"/>
</dbReference>
<keyword evidence="8 9" id="KW-0472">Membrane</keyword>
<protein>
    <submittedName>
        <fullName evidence="11">D-serine/alanine/glycine transporter protein CycA</fullName>
    </submittedName>
</protein>
<feature type="domain" description="Amino acid permease/ SLC12A" evidence="10">
    <location>
        <begin position="26"/>
        <end position="462"/>
    </location>
</feature>
<evidence type="ECO:0000256" key="2">
    <source>
        <dbReference type="ARBA" id="ARBA00008583"/>
    </source>
</evidence>
<dbReference type="PANTHER" id="PTHR43495:SF2">
    <property type="entry name" value="D-SERINE_D-ALANINE_GLYCINE TRANSPORTER"/>
    <property type="match status" value="1"/>
</dbReference>
<feature type="transmembrane region" description="Helical" evidence="9">
    <location>
        <begin position="284"/>
        <end position="303"/>
    </location>
</feature>
<evidence type="ECO:0000256" key="7">
    <source>
        <dbReference type="ARBA" id="ARBA00022989"/>
    </source>
</evidence>